<dbReference type="GO" id="GO:0071555">
    <property type="term" value="P:cell wall organization"/>
    <property type="evidence" value="ECO:0007669"/>
    <property type="project" value="InterPro"/>
</dbReference>
<reference evidence="3" key="1">
    <citation type="submission" date="2016-10" db="EMBL/GenBank/DDBJ databases">
        <title>Sequence of Gallionella enrichment culture.</title>
        <authorList>
            <person name="Poehlein A."/>
            <person name="Muehling M."/>
            <person name="Daniel R."/>
        </authorList>
    </citation>
    <scope>NUCLEOTIDE SEQUENCE</scope>
</reference>
<dbReference type="AlphaFoldDB" id="A0A1J5RJ80"/>
<name>A0A1J5RJ80_9ZZZZ</name>
<dbReference type="HAMAP" id="MF_02213">
    <property type="entry name" value="Lipid_II_synth_GatD"/>
    <property type="match status" value="1"/>
</dbReference>
<evidence type="ECO:0000259" key="2">
    <source>
        <dbReference type="Pfam" id="PF07685"/>
    </source>
</evidence>
<keyword evidence="1" id="KW-0315">Glutamine amidotransferase</keyword>
<evidence type="ECO:0000256" key="1">
    <source>
        <dbReference type="ARBA" id="ARBA00022962"/>
    </source>
</evidence>
<dbReference type="EMBL" id="MLJW01000242">
    <property type="protein sequence ID" value="OIQ92047.1"/>
    <property type="molecule type" value="Genomic_DNA"/>
</dbReference>
<sequence length="239" mass="25274">MSEEIVIAHLYPREMSIYGDLGNVIALRKRLEWRGYDVVVRPVEVGEPVDLAEADIVFGGGGQDSGQLVIGADLLARGESLRALAASGTPMLVICGTYQLFGHGFTTIGGSELPGISVIGARTVGSTVRMIGNVVVESPFGRLVGFENHSGQTTLDPGQEPLGTVTKGHGNTSTGHAEGARTMNVIGTYLHGPILPKNPHLTDHLILTALNRRFGVTELAPLEDAVEHRAADVAALRPQ</sequence>
<dbReference type="Pfam" id="PF07685">
    <property type="entry name" value="GATase_3"/>
    <property type="match status" value="1"/>
</dbReference>
<dbReference type="CDD" id="cd01750">
    <property type="entry name" value="GATase1_CobQ"/>
    <property type="match status" value="1"/>
</dbReference>
<proteinExistence type="inferred from homology"/>
<dbReference type="InterPro" id="IPR011698">
    <property type="entry name" value="GATase_3"/>
</dbReference>
<dbReference type="PANTHER" id="PTHR21343">
    <property type="entry name" value="DETHIOBIOTIN SYNTHETASE"/>
    <property type="match status" value="1"/>
</dbReference>
<dbReference type="InterPro" id="IPR033949">
    <property type="entry name" value="CobQ_GATase1"/>
</dbReference>
<protein>
    <submittedName>
        <fullName evidence="3">Cobyric acid synthase</fullName>
    </submittedName>
</protein>
<gene>
    <name evidence="3" type="primary">cobQ_8</name>
    <name evidence="3" type="ORF">GALL_260410</name>
</gene>
<dbReference type="InterPro" id="IPR029062">
    <property type="entry name" value="Class_I_gatase-like"/>
</dbReference>
<feature type="domain" description="CobB/CobQ-like glutamine amidotransferase" evidence="2">
    <location>
        <begin position="7"/>
        <end position="198"/>
    </location>
</feature>
<dbReference type="SUPFAM" id="SSF52317">
    <property type="entry name" value="Class I glutamine amidotransferase-like"/>
    <property type="match status" value="1"/>
</dbReference>
<accession>A0A1J5RJ80</accession>
<comment type="caution">
    <text evidence="3">The sequence shown here is derived from an EMBL/GenBank/DDBJ whole genome shotgun (WGS) entry which is preliminary data.</text>
</comment>
<dbReference type="GO" id="GO:0004359">
    <property type="term" value="F:glutaminase activity"/>
    <property type="evidence" value="ECO:0007669"/>
    <property type="project" value="InterPro"/>
</dbReference>
<dbReference type="GO" id="GO:0009236">
    <property type="term" value="P:cobalamin biosynthetic process"/>
    <property type="evidence" value="ECO:0007669"/>
    <property type="project" value="InterPro"/>
</dbReference>
<evidence type="ECO:0000313" key="3">
    <source>
        <dbReference type="EMBL" id="OIQ92047.1"/>
    </source>
</evidence>
<dbReference type="PANTHER" id="PTHR21343:SF9">
    <property type="entry name" value="LIPID II ISOGLUTAMINYL SYNTHASE (GLUTAMINE-HYDROLYZING) SUBUNIT GATD"/>
    <property type="match status" value="1"/>
</dbReference>
<dbReference type="InterPro" id="IPR043702">
    <property type="entry name" value="Lipid_II_synth_GatD"/>
</dbReference>
<dbReference type="PROSITE" id="PS51274">
    <property type="entry name" value="GATASE_COBBQ"/>
    <property type="match status" value="1"/>
</dbReference>
<organism evidence="3">
    <name type="scientific">mine drainage metagenome</name>
    <dbReference type="NCBI Taxonomy" id="410659"/>
    <lineage>
        <taxon>unclassified sequences</taxon>
        <taxon>metagenomes</taxon>
        <taxon>ecological metagenomes</taxon>
    </lineage>
</organism>